<reference evidence="10" key="2">
    <citation type="submission" date="2020-09" db="EMBL/GenBank/DDBJ databases">
        <authorList>
            <person name="Sun Q."/>
            <person name="Zhou Y."/>
        </authorList>
    </citation>
    <scope>NUCLEOTIDE SEQUENCE</scope>
    <source>
        <strain evidence="10">CGMCC 4.7368</strain>
    </source>
</reference>
<evidence type="ECO:0000313" key="11">
    <source>
        <dbReference type="Proteomes" id="UP000646523"/>
    </source>
</evidence>
<evidence type="ECO:0000256" key="2">
    <source>
        <dbReference type="ARBA" id="ARBA00009347"/>
    </source>
</evidence>
<keyword evidence="11" id="KW-1185">Reference proteome</keyword>
<evidence type="ECO:0000256" key="6">
    <source>
        <dbReference type="RuleBase" id="RU362125"/>
    </source>
</evidence>
<dbReference type="PANTHER" id="PTHR48083:SF28">
    <property type="entry name" value="ACYL-COA DEHYDROGENASE FAMILY PROTEIN (AFU_ORTHOLOGUE AFUA_6G10880)-RELATED"/>
    <property type="match status" value="1"/>
</dbReference>
<keyword evidence="5 6" id="KW-0560">Oxidoreductase</keyword>
<dbReference type="GO" id="GO:0005737">
    <property type="term" value="C:cytoplasm"/>
    <property type="evidence" value="ECO:0007669"/>
    <property type="project" value="TreeGrafter"/>
</dbReference>
<evidence type="ECO:0000256" key="5">
    <source>
        <dbReference type="ARBA" id="ARBA00023002"/>
    </source>
</evidence>
<dbReference type="InterPro" id="IPR046373">
    <property type="entry name" value="Acyl-CoA_Oxase/DH_mid-dom_sf"/>
</dbReference>
<dbReference type="InterPro" id="IPR013786">
    <property type="entry name" value="AcylCoA_DH/ox_N"/>
</dbReference>
<comment type="cofactor">
    <cofactor evidence="1 6">
        <name>FAD</name>
        <dbReference type="ChEBI" id="CHEBI:57692"/>
    </cofactor>
</comment>
<comment type="caution">
    <text evidence="10">The sequence shown here is derived from an EMBL/GenBank/DDBJ whole genome shotgun (WGS) entry which is preliminary data.</text>
</comment>
<dbReference type="Gene3D" id="1.10.540.10">
    <property type="entry name" value="Acyl-CoA dehydrogenase/oxidase, N-terminal domain"/>
    <property type="match status" value="1"/>
</dbReference>
<proteinExistence type="inferred from homology"/>
<evidence type="ECO:0000256" key="3">
    <source>
        <dbReference type="ARBA" id="ARBA00022630"/>
    </source>
</evidence>
<reference evidence="10" key="1">
    <citation type="journal article" date="2014" name="Int. J. Syst. Evol. Microbiol.">
        <title>Complete genome sequence of Corynebacterium casei LMG S-19264T (=DSM 44701T), isolated from a smear-ripened cheese.</title>
        <authorList>
            <consortium name="US DOE Joint Genome Institute (JGI-PGF)"/>
            <person name="Walter F."/>
            <person name="Albersmeier A."/>
            <person name="Kalinowski J."/>
            <person name="Ruckert C."/>
        </authorList>
    </citation>
    <scope>NUCLEOTIDE SEQUENCE</scope>
    <source>
        <strain evidence="10">CGMCC 4.7368</strain>
    </source>
</reference>
<dbReference type="InterPro" id="IPR050741">
    <property type="entry name" value="Acyl-CoA_dehydrogenase"/>
</dbReference>
<protein>
    <submittedName>
        <fullName evidence="10">Acyl-CoA dehydrogenase</fullName>
    </submittedName>
</protein>
<evidence type="ECO:0000259" key="9">
    <source>
        <dbReference type="Pfam" id="PF02771"/>
    </source>
</evidence>
<dbReference type="Proteomes" id="UP000646523">
    <property type="component" value="Unassembled WGS sequence"/>
</dbReference>
<dbReference type="Gene3D" id="1.20.140.10">
    <property type="entry name" value="Butyryl-CoA Dehydrogenase, subunit A, domain 3"/>
    <property type="match status" value="1"/>
</dbReference>
<dbReference type="GO" id="GO:0050660">
    <property type="term" value="F:flavin adenine dinucleotide binding"/>
    <property type="evidence" value="ECO:0007669"/>
    <property type="project" value="InterPro"/>
</dbReference>
<evidence type="ECO:0000256" key="1">
    <source>
        <dbReference type="ARBA" id="ARBA00001974"/>
    </source>
</evidence>
<gene>
    <name evidence="10" type="ORF">GCM10012289_21180</name>
</gene>
<sequence>MAADANRVIDSLRLDDTFLDEEHRALREVLRRFVNERIVPRAADWEAARRVPGEVFRELGELGLLGLSFPEELGGGGAGTRGAVVFNEELGRSTYGGVATSITVHTDFSALHLARAGDDEQRRRFLPDVLSGRRICALAVTEPDVSSDLTRLATRARRDGDHYVLDGRKTFISNANLAGLFFVVARTGEPGSGRHGLSLFVVERGTPGLSNGRTFTKGGWHSADTGELVFDGCRIPARNRLGEEGAGFRWMMRGLDHERIGLSAQAVGLGEAALAATVGWLRERPAYGRTLWDLQALRHELARFTARLSAAKTMLYHAAARADAGEDPRTHAAMLKASIPELVNELVYKCVQFSGGAGFVTGSEVERIARDARFLAIGGGSTEVMLDEIARLM</sequence>
<evidence type="ECO:0000313" key="10">
    <source>
        <dbReference type="EMBL" id="GGO66650.1"/>
    </source>
</evidence>
<evidence type="ECO:0000256" key="4">
    <source>
        <dbReference type="ARBA" id="ARBA00022827"/>
    </source>
</evidence>
<dbReference type="Pfam" id="PF00441">
    <property type="entry name" value="Acyl-CoA_dh_1"/>
    <property type="match status" value="1"/>
</dbReference>
<evidence type="ECO:0000259" key="7">
    <source>
        <dbReference type="Pfam" id="PF00441"/>
    </source>
</evidence>
<dbReference type="InterPro" id="IPR036250">
    <property type="entry name" value="AcylCo_DH-like_C"/>
</dbReference>
<comment type="similarity">
    <text evidence="2 6">Belongs to the acyl-CoA dehydrogenase family.</text>
</comment>
<organism evidence="10 11">
    <name type="scientific">Nonomuraea cavernae</name>
    <dbReference type="NCBI Taxonomy" id="2045107"/>
    <lineage>
        <taxon>Bacteria</taxon>
        <taxon>Bacillati</taxon>
        <taxon>Actinomycetota</taxon>
        <taxon>Actinomycetes</taxon>
        <taxon>Streptosporangiales</taxon>
        <taxon>Streptosporangiaceae</taxon>
        <taxon>Nonomuraea</taxon>
    </lineage>
</organism>
<keyword evidence="4 6" id="KW-0274">FAD</keyword>
<dbReference type="InterPro" id="IPR009075">
    <property type="entry name" value="AcylCo_DH/oxidase_C"/>
</dbReference>
<accession>A0A917YUV4</accession>
<feature type="domain" description="Acyl-CoA dehydrogenase/oxidase C-terminal" evidence="7">
    <location>
        <begin position="245"/>
        <end position="391"/>
    </location>
</feature>
<dbReference type="RefSeq" id="WP_189123831.1">
    <property type="nucleotide sequence ID" value="NZ_BMNH01000004.1"/>
</dbReference>
<dbReference type="EMBL" id="BMNH01000004">
    <property type="protein sequence ID" value="GGO66650.1"/>
    <property type="molecule type" value="Genomic_DNA"/>
</dbReference>
<dbReference type="InterPro" id="IPR037069">
    <property type="entry name" value="AcylCoA_DH/ox_N_sf"/>
</dbReference>
<dbReference type="SUPFAM" id="SSF47203">
    <property type="entry name" value="Acyl-CoA dehydrogenase C-terminal domain-like"/>
    <property type="match status" value="1"/>
</dbReference>
<dbReference type="FunFam" id="2.40.110.10:FF:000002">
    <property type="entry name" value="Acyl-CoA dehydrogenase fadE12"/>
    <property type="match status" value="1"/>
</dbReference>
<dbReference type="Pfam" id="PF02770">
    <property type="entry name" value="Acyl-CoA_dh_M"/>
    <property type="match status" value="1"/>
</dbReference>
<dbReference type="PIRSF" id="PIRSF016578">
    <property type="entry name" value="HsaA"/>
    <property type="match status" value="1"/>
</dbReference>
<dbReference type="Pfam" id="PF02771">
    <property type="entry name" value="Acyl-CoA_dh_N"/>
    <property type="match status" value="1"/>
</dbReference>
<dbReference type="PANTHER" id="PTHR48083">
    <property type="entry name" value="MEDIUM-CHAIN SPECIFIC ACYL-COA DEHYDROGENASE, MITOCHONDRIAL-RELATED"/>
    <property type="match status" value="1"/>
</dbReference>
<dbReference type="Gene3D" id="2.40.110.10">
    <property type="entry name" value="Butyryl-CoA Dehydrogenase, subunit A, domain 2"/>
    <property type="match status" value="1"/>
</dbReference>
<feature type="domain" description="Acyl-CoA oxidase/dehydrogenase middle" evidence="8">
    <location>
        <begin position="137"/>
        <end position="233"/>
    </location>
</feature>
<feature type="domain" description="Acyl-CoA dehydrogenase/oxidase N-terminal" evidence="9">
    <location>
        <begin position="21"/>
        <end position="132"/>
    </location>
</feature>
<dbReference type="GO" id="GO:0033539">
    <property type="term" value="P:fatty acid beta-oxidation using acyl-CoA dehydrogenase"/>
    <property type="evidence" value="ECO:0007669"/>
    <property type="project" value="TreeGrafter"/>
</dbReference>
<dbReference type="AlphaFoldDB" id="A0A917YUV4"/>
<dbReference type="SUPFAM" id="SSF56645">
    <property type="entry name" value="Acyl-CoA dehydrogenase NM domain-like"/>
    <property type="match status" value="1"/>
</dbReference>
<name>A0A917YUV4_9ACTN</name>
<dbReference type="GO" id="GO:0003995">
    <property type="term" value="F:acyl-CoA dehydrogenase activity"/>
    <property type="evidence" value="ECO:0007669"/>
    <property type="project" value="TreeGrafter"/>
</dbReference>
<keyword evidence="3 6" id="KW-0285">Flavoprotein</keyword>
<evidence type="ECO:0000259" key="8">
    <source>
        <dbReference type="Pfam" id="PF02770"/>
    </source>
</evidence>
<dbReference type="InterPro" id="IPR009100">
    <property type="entry name" value="AcylCoA_DH/oxidase_NM_dom_sf"/>
</dbReference>
<dbReference type="InterPro" id="IPR006091">
    <property type="entry name" value="Acyl-CoA_Oxase/DH_mid-dom"/>
</dbReference>